<dbReference type="EMBL" id="LNZH02000168">
    <property type="protein sequence ID" value="OCB88874.1"/>
    <property type="molecule type" value="Genomic_DNA"/>
</dbReference>
<dbReference type="GO" id="GO:0070973">
    <property type="term" value="P:protein localization to endoplasmic reticulum exit site"/>
    <property type="evidence" value="ECO:0007669"/>
    <property type="project" value="UniProtKB-UniRule"/>
</dbReference>
<evidence type="ECO:0000256" key="10">
    <source>
        <dbReference type="ARBA" id="ARBA00023136"/>
    </source>
</evidence>
<proteinExistence type="inferred from homology"/>
<evidence type="ECO:0000256" key="12">
    <source>
        <dbReference type="SAM" id="Coils"/>
    </source>
</evidence>
<evidence type="ECO:0000256" key="2">
    <source>
        <dbReference type="ARBA" id="ARBA00007956"/>
    </source>
</evidence>
<accession>A0A9Q5HZR1</accession>
<evidence type="ECO:0000256" key="5">
    <source>
        <dbReference type="ARBA" id="ARBA00022824"/>
    </source>
</evidence>
<dbReference type="Proteomes" id="UP000757232">
    <property type="component" value="Unassembled WGS sequence"/>
</dbReference>
<keyword evidence="7 11" id="KW-0653">Protein transport</keyword>
<keyword evidence="4 11" id="KW-0812">Transmembrane</keyword>
<evidence type="ECO:0000313" key="16">
    <source>
        <dbReference type="Proteomes" id="UP000757232"/>
    </source>
</evidence>
<comment type="similarity">
    <text evidence="2 11">Belongs to the BCAP29/BCAP31 family.</text>
</comment>
<keyword evidence="3 11" id="KW-0813">Transport</keyword>
<dbReference type="PANTHER" id="PTHR12701:SF20">
    <property type="entry name" value="ENDOPLASMIC RETICULUM TRANSMEMBRANE PROTEIN"/>
    <property type="match status" value="1"/>
</dbReference>
<evidence type="ECO:0000256" key="8">
    <source>
        <dbReference type="ARBA" id="ARBA00022989"/>
    </source>
</evidence>
<protein>
    <recommendedName>
        <fullName evidence="11">Endoplasmic reticulum transmembrane protein</fullName>
    </recommendedName>
</protein>
<keyword evidence="5 11" id="KW-0256">Endoplasmic reticulum</keyword>
<feature type="domain" description="Bap31/Bap29 cytoplasmic coiled-coil" evidence="14">
    <location>
        <begin position="230"/>
        <end position="278"/>
    </location>
</feature>
<evidence type="ECO:0000256" key="7">
    <source>
        <dbReference type="ARBA" id="ARBA00022927"/>
    </source>
</evidence>
<keyword evidence="9 12" id="KW-0175">Coiled coil</keyword>
<comment type="function">
    <text evidence="11">May play a role in anterograde transport of membrane proteins from the endoplasmic reticulum to the Golgi.</text>
</comment>
<dbReference type="InterPro" id="IPR040463">
    <property type="entry name" value="BAP29/BAP31_N"/>
</dbReference>
<gene>
    <name evidence="15" type="ORF">A7U60_g3969</name>
</gene>
<feature type="coiled-coil region" evidence="12">
    <location>
        <begin position="231"/>
        <end position="272"/>
    </location>
</feature>
<reference evidence="15" key="1">
    <citation type="submission" date="2016-06" db="EMBL/GenBank/DDBJ databases">
        <title>Draft Genome sequence of the fungus Inonotus baumii.</title>
        <authorList>
            <person name="Zhu H."/>
            <person name="Lin W."/>
        </authorList>
    </citation>
    <scope>NUCLEOTIDE SEQUENCE</scope>
    <source>
        <strain evidence="15">821</strain>
    </source>
</reference>
<organism evidence="15 16">
    <name type="scientific">Sanghuangporus baumii</name>
    <name type="common">Phellinus baumii</name>
    <dbReference type="NCBI Taxonomy" id="108892"/>
    <lineage>
        <taxon>Eukaryota</taxon>
        <taxon>Fungi</taxon>
        <taxon>Dikarya</taxon>
        <taxon>Basidiomycota</taxon>
        <taxon>Agaricomycotina</taxon>
        <taxon>Agaricomycetes</taxon>
        <taxon>Hymenochaetales</taxon>
        <taxon>Hymenochaetaceae</taxon>
        <taxon>Sanghuangporus</taxon>
    </lineage>
</organism>
<dbReference type="Pfam" id="PF05529">
    <property type="entry name" value="Bap31"/>
    <property type="match status" value="1"/>
</dbReference>
<evidence type="ECO:0000256" key="4">
    <source>
        <dbReference type="ARBA" id="ARBA00022692"/>
    </source>
</evidence>
<dbReference type="InterPro" id="IPR041672">
    <property type="entry name" value="Bap31/Bap29_C"/>
</dbReference>
<keyword evidence="16" id="KW-1185">Reference proteome</keyword>
<feature type="transmembrane region" description="Helical" evidence="11">
    <location>
        <begin position="77"/>
        <end position="102"/>
    </location>
</feature>
<comment type="subcellular location">
    <subcellularLocation>
        <location evidence="1 11">Endoplasmic reticulum membrane</location>
        <topology evidence="1 11">Multi-pass membrane protein</topology>
    </subcellularLocation>
</comment>
<dbReference type="GO" id="GO:0006888">
    <property type="term" value="P:endoplasmic reticulum to Golgi vesicle-mediated transport"/>
    <property type="evidence" value="ECO:0007669"/>
    <property type="project" value="UniProtKB-UniRule"/>
</dbReference>
<dbReference type="OrthoDB" id="435607at2759"/>
<name>A0A9Q5HZR1_SANBA</name>
<dbReference type="AlphaFoldDB" id="A0A9Q5HZR1"/>
<dbReference type="Pfam" id="PF18035">
    <property type="entry name" value="Bap31_Bap29_C"/>
    <property type="match status" value="1"/>
</dbReference>
<dbReference type="PANTHER" id="PTHR12701">
    <property type="entry name" value="BCR-ASSOCIATED PROTEIN, BAP"/>
    <property type="match status" value="1"/>
</dbReference>
<dbReference type="InterPro" id="IPR008417">
    <property type="entry name" value="BAP29/BAP31"/>
</dbReference>
<evidence type="ECO:0000256" key="9">
    <source>
        <dbReference type="ARBA" id="ARBA00023054"/>
    </source>
</evidence>
<evidence type="ECO:0000256" key="1">
    <source>
        <dbReference type="ARBA" id="ARBA00004477"/>
    </source>
</evidence>
<evidence type="ECO:0000256" key="3">
    <source>
        <dbReference type="ARBA" id="ARBA00022448"/>
    </source>
</evidence>
<feature type="domain" description="BAP29/BAP31 transmembrane" evidence="13">
    <location>
        <begin position="80"/>
        <end position="214"/>
    </location>
</feature>
<feature type="transmembrane region" description="Helical" evidence="11">
    <location>
        <begin position="182"/>
        <end position="203"/>
    </location>
</feature>
<evidence type="ECO:0000256" key="11">
    <source>
        <dbReference type="RuleBase" id="RU367026"/>
    </source>
</evidence>
<evidence type="ECO:0000313" key="15">
    <source>
        <dbReference type="EMBL" id="OCB88874.1"/>
    </source>
</evidence>
<comment type="caution">
    <text evidence="11">Lacks conserved residue(s) required for the propagation of feature annotation.</text>
</comment>
<evidence type="ECO:0000259" key="13">
    <source>
        <dbReference type="Pfam" id="PF05529"/>
    </source>
</evidence>
<feature type="transmembrane region" description="Helical" evidence="11">
    <location>
        <begin position="46"/>
        <end position="65"/>
    </location>
</feature>
<keyword evidence="8 11" id="KW-1133">Transmembrane helix</keyword>
<sequence length="282" mass="31530">MTLLRVAARRATPMVARAGRQQTRLASGAPHFDPFAVDPNNKKQKFLYYAAMTGALAAPIFAVRYQLSQYKYDKRSFSGYTLTFMLLAAEMATFIAIVVPLPHAVRKRVFTFLSESPVVGKIAYGLKIAFIFVGILFADAFQRMVRITAEVEAAKASGSGPSHDVRAETNFAARKFYAQRNAYLTGFTLFLSIVLTRTFYIMLDLIHAQEEYAKLKKISEARGSGKSGEDVEELKEKLAAAEARSRDFDTLKKQSEAQAREYDRLADDYNKATGSISDKRKD</sequence>
<comment type="caution">
    <text evidence="15">The sequence shown here is derived from an EMBL/GenBank/DDBJ whole genome shotgun (WGS) entry which is preliminary data.</text>
</comment>
<keyword evidence="10 11" id="KW-0472">Membrane</keyword>
<dbReference type="GO" id="GO:0005789">
    <property type="term" value="C:endoplasmic reticulum membrane"/>
    <property type="evidence" value="ECO:0007669"/>
    <property type="project" value="UniProtKB-SubCell"/>
</dbReference>
<evidence type="ECO:0000259" key="14">
    <source>
        <dbReference type="Pfam" id="PF18035"/>
    </source>
</evidence>
<feature type="transmembrane region" description="Helical" evidence="11">
    <location>
        <begin position="122"/>
        <end position="141"/>
    </location>
</feature>
<evidence type="ECO:0000256" key="6">
    <source>
        <dbReference type="ARBA" id="ARBA00022892"/>
    </source>
</evidence>
<keyword evidence="6 11" id="KW-0931">ER-Golgi transport</keyword>
<dbReference type="GO" id="GO:0006886">
    <property type="term" value="P:intracellular protein transport"/>
    <property type="evidence" value="ECO:0007669"/>
    <property type="project" value="UniProtKB-UniRule"/>
</dbReference>
<dbReference type="Gene3D" id="1.20.5.110">
    <property type="match status" value="1"/>
</dbReference>